<organism evidence="1 2">
    <name type="scientific">Candidatus Methanomarinus sp</name>
    <dbReference type="NCBI Taxonomy" id="3386244"/>
    <lineage>
        <taxon>Archaea</taxon>
        <taxon>Methanobacteriati</taxon>
        <taxon>Methanobacteriota</taxon>
        <taxon>Stenosarchaea group</taxon>
        <taxon>Methanomicrobia</taxon>
        <taxon>Methanosarcinales</taxon>
        <taxon>ANME-2 cluster</taxon>
        <taxon>Candidatus Methanocomedenaceae</taxon>
        <taxon>Candidatus Methanomarinus</taxon>
    </lineage>
</organism>
<accession>A0AC61SBZ7</accession>
<evidence type="ECO:0000313" key="1">
    <source>
        <dbReference type="EMBL" id="TKY92217.1"/>
    </source>
</evidence>
<gene>
    <name evidence="1" type="ORF">C5S46_01810</name>
</gene>
<name>A0AC61SBZ7_9EURY</name>
<dbReference type="Proteomes" id="UP000315423">
    <property type="component" value="Unassembled WGS sequence"/>
</dbReference>
<proteinExistence type="predicted"/>
<reference evidence="1" key="1">
    <citation type="submission" date="2018-09" db="EMBL/GenBank/DDBJ databases">
        <title>A genomic encyclopedia of anaerobic methanotrophic archaea.</title>
        <authorList>
            <person name="Skennerton C.T."/>
            <person name="Chadwick G.L."/>
            <person name="Laso-Perez R."/>
            <person name="Leu A.O."/>
            <person name="Speth D.R."/>
            <person name="Yu H."/>
            <person name="Morgan-Lang C."/>
            <person name="Hatzenpichler R."/>
            <person name="Goudeau D."/>
            <person name="Malmstrom R."/>
            <person name="Woyke T."/>
            <person name="Hallam S."/>
            <person name="Tyson G.W."/>
            <person name="Wegener G."/>
            <person name="Boetius A."/>
            <person name="Orphan V.J."/>
        </authorList>
    </citation>
    <scope>NUCLEOTIDE SEQUENCE</scope>
    <source>
        <strain evidence="1">CONS3730D10UFb2</strain>
    </source>
</reference>
<sequence length="164" mass="18130">MKIKEIMTKDVICCSPDDPVKHVSQLLRENKISGIPVVHDDKVVGIITGKDILKLLEVPEKNTMLWLPSPFEVIEVPIRELINWEEAKHALDDVGIKKASEIMSQPVITASPENSLEAVASKMVKHNVNRIPIVEDGHLVGIITRQNVIAGLSLSDNGNSMNEE</sequence>
<protein>
    <submittedName>
        <fullName evidence="1">CBS domain-containing protein</fullName>
    </submittedName>
</protein>
<comment type="caution">
    <text evidence="1">The sequence shown here is derived from an EMBL/GenBank/DDBJ whole genome shotgun (WGS) entry which is preliminary data.</text>
</comment>
<evidence type="ECO:0000313" key="2">
    <source>
        <dbReference type="Proteomes" id="UP000315423"/>
    </source>
</evidence>
<dbReference type="EMBL" id="QYBA01000059">
    <property type="protein sequence ID" value="TKY92217.1"/>
    <property type="molecule type" value="Genomic_DNA"/>
</dbReference>